<dbReference type="SUPFAM" id="SSF52374">
    <property type="entry name" value="Nucleotidylyl transferase"/>
    <property type="match status" value="1"/>
</dbReference>
<feature type="binding site" evidence="7">
    <location>
        <position position="242"/>
    </location>
    <ligand>
        <name>ATP</name>
        <dbReference type="ChEBI" id="CHEBI:30616"/>
    </ligand>
</feature>
<dbReference type="RefSeq" id="WP_183346019.1">
    <property type="nucleotide sequence ID" value="NZ_JACHNU010000014.1"/>
</dbReference>
<dbReference type="Gene3D" id="3.40.50.620">
    <property type="entry name" value="HUPs"/>
    <property type="match status" value="1"/>
</dbReference>
<keyword evidence="4 7" id="KW-0862">Zinc</keyword>
<feature type="binding site" evidence="7">
    <location>
        <position position="183"/>
    </location>
    <ligand>
        <name>L-glutamate</name>
        <dbReference type="ChEBI" id="CHEBI:29985"/>
    </ligand>
</feature>
<evidence type="ECO:0000256" key="5">
    <source>
        <dbReference type="ARBA" id="ARBA00022840"/>
    </source>
</evidence>
<dbReference type="InterPro" id="IPR001412">
    <property type="entry name" value="aa-tRNA-synth_I_CS"/>
</dbReference>
<evidence type="ECO:0000256" key="4">
    <source>
        <dbReference type="ARBA" id="ARBA00022833"/>
    </source>
</evidence>
<keyword evidence="1 7" id="KW-0436">Ligase</keyword>
<name>A0A840ILW5_9ACTN</name>
<keyword evidence="6 7" id="KW-0030">Aminoacyl-tRNA synthetase</keyword>
<dbReference type="InterPro" id="IPR020058">
    <property type="entry name" value="Glu/Gln-tRNA-synth_Ib_cat-dom"/>
</dbReference>
<reference evidence="10 11" key="1">
    <citation type="submission" date="2020-08" db="EMBL/GenBank/DDBJ databases">
        <title>Genomic Encyclopedia of Archaeal and Bacterial Type Strains, Phase II (KMG-II): from individual species to whole genera.</title>
        <authorList>
            <person name="Goeker M."/>
        </authorList>
    </citation>
    <scope>NUCLEOTIDE SEQUENCE [LARGE SCALE GENOMIC DNA]</scope>
    <source>
        <strain evidence="10 11">DSM 23288</strain>
    </source>
</reference>
<comment type="caution">
    <text evidence="10">The sequence shown here is derived from an EMBL/GenBank/DDBJ whole genome shotgun (WGS) entry which is preliminary data.</text>
</comment>
<evidence type="ECO:0000256" key="7">
    <source>
        <dbReference type="HAMAP-Rule" id="MF_01428"/>
    </source>
</evidence>
<keyword evidence="2 7" id="KW-0479">Metal-binding</keyword>
<dbReference type="PANTHER" id="PTHR43311">
    <property type="entry name" value="GLUTAMATE--TRNA LIGASE"/>
    <property type="match status" value="1"/>
</dbReference>
<dbReference type="EMBL" id="JACHNU010000014">
    <property type="protein sequence ID" value="MBB4665251.1"/>
    <property type="molecule type" value="Genomic_DNA"/>
</dbReference>
<dbReference type="NCBIfam" id="NF004315">
    <property type="entry name" value="PRK05710.1-4"/>
    <property type="match status" value="1"/>
</dbReference>
<accession>A0A840ILW5</accession>
<dbReference type="PANTHER" id="PTHR43311:SF1">
    <property type="entry name" value="GLUTAMYL-Q TRNA(ASP) SYNTHETASE"/>
    <property type="match status" value="1"/>
</dbReference>
<feature type="binding site" evidence="7">
    <location>
        <position position="201"/>
    </location>
    <ligand>
        <name>L-glutamate</name>
        <dbReference type="ChEBI" id="CHEBI:29985"/>
    </ligand>
</feature>
<evidence type="ECO:0000256" key="8">
    <source>
        <dbReference type="RuleBase" id="RU363037"/>
    </source>
</evidence>
<dbReference type="Proteomes" id="UP000585272">
    <property type="component" value="Unassembled WGS sequence"/>
</dbReference>
<keyword evidence="11" id="KW-1185">Reference proteome</keyword>
<dbReference type="GO" id="GO:0005829">
    <property type="term" value="C:cytosol"/>
    <property type="evidence" value="ECO:0007669"/>
    <property type="project" value="TreeGrafter"/>
</dbReference>
<comment type="similarity">
    <text evidence="7">Belongs to the class-I aminoacyl-tRNA synthetase family. GluQ subfamily.</text>
</comment>
<dbReference type="Pfam" id="PF00749">
    <property type="entry name" value="tRNA-synt_1c"/>
    <property type="match status" value="1"/>
</dbReference>
<keyword evidence="3 7" id="KW-0547">Nucleotide-binding</keyword>
<dbReference type="PROSITE" id="PS00178">
    <property type="entry name" value="AA_TRNA_LIGASE_I"/>
    <property type="match status" value="1"/>
</dbReference>
<feature type="binding site" evidence="7">
    <location>
        <position position="122"/>
    </location>
    <ligand>
        <name>Zn(2+)</name>
        <dbReference type="ChEBI" id="CHEBI:29105"/>
    </ligand>
</feature>
<protein>
    <recommendedName>
        <fullName evidence="7">Glutamyl-Q tRNA(Asp) synthetase</fullName>
        <shortName evidence="7">Glu-Q-RSs</shortName>
        <ecNumber evidence="7">6.1.1.-</ecNumber>
    </recommendedName>
</protein>
<feature type="binding site" evidence="7">
    <location>
        <position position="43"/>
    </location>
    <ligand>
        <name>L-glutamate</name>
        <dbReference type="ChEBI" id="CHEBI:29985"/>
    </ligand>
</feature>
<feature type="binding site" evidence="7">
    <location>
        <begin position="7"/>
        <end position="11"/>
    </location>
    <ligand>
        <name>L-glutamate</name>
        <dbReference type="ChEBI" id="CHEBI:29985"/>
    </ligand>
</feature>
<evidence type="ECO:0000256" key="1">
    <source>
        <dbReference type="ARBA" id="ARBA00022598"/>
    </source>
</evidence>
<dbReference type="AlphaFoldDB" id="A0A840ILW5"/>
<evidence type="ECO:0000259" key="9">
    <source>
        <dbReference type="Pfam" id="PF00749"/>
    </source>
</evidence>
<dbReference type="InterPro" id="IPR049940">
    <property type="entry name" value="GluQ/Sye"/>
</dbReference>
<dbReference type="GO" id="GO:0004818">
    <property type="term" value="F:glutamate-tRNA ligase activity"/>
    <property type="evidence" value="ECO:0007669"/>
    <property type="project" value="TreeGrafter"/>
</dbReference>
<comment type="function">
    <text evidence="7">Catalyzes the tRNA-independent activation of glutamate in presence of ATP and the subsequent transfer of glutamate onto a tRNA(Asp). Glutamate is transferred on the 2-amino-5-(4,5-dihydroxy-2-cyclopenten-1-yl) moiety of the queuosine in the wobble position of the QUC anticodon.</text>
</comment>
<dbReference type="InterPro" id="IPR022380">
    <property type="entry name" value="Glu-Q_tRNA(Asp)_Synthase"/>
</dbReference>
<feature type="binding site" evidence="7">
    <location>
        <position position="101"/>
    </location>
    <ligand>
        <name>Zn(2+)</name>
        <dbReference type="ChEBI" id="CHEBI:29105"/>
    </ligand>
</feature>
<dbReference type="PRINTS" id="PR00987">
    <property type="entry name" value="TRNASYNTHGLU"/>
</dbReference>
<dbReference type="GO" id="GO:0006400">
    <property type="term" value="P:tRNA modification"/>
    <property type="evidence" value="ECO:0007669"/>
    <property type="project" value="InterPro"/>
</dbReference>
<comment type="cofactor">
    <cofactor evidence="7">
        <name>Zn(2+)</name>
        <dbReference type="ChEBI" id="CHEBI:29105"/>
    </cofactor>
    <text evidence="7">Binds 1 zinc ion per subunit.</text>
</comment>
<evidence type="ECO:0000313" key="11">
    <source>
        <dbReference type="Proteomes" id="UP000585272"/>
    </source>
</evidence>
<keyword evidence="5 7" id="KW-0067">ATP-binding</keyword>
<proteinExistence type="inferred from homology"/>
<dbReference type="InterPro" id="IPR000924">
    <property type="entry name" value="Glu/Gln-tRNA-synth"/>
</dbReference>
<dbReference type="GO" id="GO:0008270">
    <property type="term" value="F:zinc ion binding"/>
    <property type="evidence" value="ECO:0007669"/>
    <property type="project" value="UniProtKB-UniRule"/>
</dbReference>
<feature type="short sequence motif" description="'KMSKS' region" evidence="7">
    <location>
        <begin position="239"/>
        <end position="243"/>
    </location>
</feature>
<feature type="short sequence motif" description="'HIGH' region" evidence="7">
    <location>
        <begin position="10"/>
        <end position="20"/>
    </location>
</feature>
<organism evidence="10 11">
    <name type="scientific">Conexibacter arvalis</name>
    <dbReference type="NCBI Taxonomy" id="912552"/>
    <lineage>
        <taxon>Bacteria</taxon>
        <taxon>Bacillati</taxon>
        <taxon>Actinomycetota</taxon>
        <taxon>Thermoleophilia</taxon>
        <taxon>Solirubrobacterales</taxon>
        <taxon>Conexibacteraceae</taxon>
        <taxon>Conexibacter</taxon>
    </lineage>
</organism>
<dbReference type="EC" id="6.1.1.-" evidence="7"/>
<dbReference type="NCBIfam" id="NF004314">
    <property type="entry name" value="PRK05710.1-3"/>
    <property type="match status" value="1"/>
</dbReference>
<dbReference type="InterPro" id="IPR014729">
    <property type="entry name" value="Rossmann-like_a/b/a_fold"/>
</dbReference>
<feature type="binding site" evidence="7">
    <location>
        <position position="99"/>
    </location>
    <ligand>
        <name>Zn(2+)</name>
        <dbReference type="ChEBI" id="CHEBI:29105"/>
    </ligand>
</feature>
<keyword evidence="8" id="KW-0648">Protein biosynthesis</keyword>
<dbReference type="GO" id="GO:0006424">
    <property type="term" value="P:glutamyl-tRNA aminoacylation"/>
    <property type="evidence" value="ECO:0007669"/>
    <property type="project" value="InterPro"/>
</dbReference>
<evidence type="ECO:0000256" key="6">
    <source>
        <dbReference type="ARBA" id="ARBA00023146"/>
    </source>
</evidence>
<feature type="binding site" evidence="7">
    <location>
        <position position="126"/>
    </location>
    <ligand>
        <name>Zn(2+)</name>
        <dbReference type="ChEBI" id="CHEBI:29105"/>
    </ligand>
</feature>
<evidence type="ECO:0000313" key="10">
    <source>
        <dbReference type="EMBL" id="MBB4665251.1"/>
    </source>
</evidence>
<gene>
    <name evidence="7" type="primary">gluQ</name>
    <name evidence="10" type="ORF">BDZ31_004878</name>
</gene>
<dbReference type="NCBIfam" id="TIGR03838">
    <property type="entry name" value="queuosine_YadB"/>
    <property type="match status" value="1"/>
</dbReference>
<dbReference type="HAMAP" id="MF_01428">
    <property type="entry name" value="Glu_Q_tRNA_synth"/>
    <property type="match status" value="1"/>
</dbReference>
<dbReference type="GO" id="GO:0005524">
    <property type="term" value="F:ATP binding"/>
    <property type="evidence" value="ECO:0007669"/>
    <property type="project" value="UniProtKB-KW"/>
</dbReference>
<evidence type="ECO:0000256" key="2">
    <source>
        <dbReference type="ARBA" id="ARBA00022723"/>
    </source>
</evidence>
<feature type="domain" description="Glutamyl/glutaminyl-tRNA synthetase class Ib catalytic" evidence="9">
    <location>
        <begin position="7"/>
        <end position="250"/>
    </location>
</feature>
<evidence type="ECO:0000256" key="3">
    <source>
        <dbReference type="ARBA" id="ARBA00022741"/>
    </source>
</evidence>
<sequence length="306" mass="33799">MSGRDGRFAPSPSGPLHLGNLRTALLAWLFARKAEARFLLRVEDLDPGRSRREHEERQLHDLAAIGLDWDGPVERQSERRDRHREALAQLEAEGRVYPCWCTRAEIREAASAAHGPLPEGAYPGTCRRLTAAQRAEREASGRPPALRLDAGAERIAFEDRLHGQVEAVVDDLVLWRNDGTPAYNLAVVVDDGDQGIGEVVRGDDLLDTTPRQLLLQRLLGLPHPSYAHVPLVLGPDGRRLAKRHGAVTLADLQEQRGWEPADARAWIARSLGLARDDEPAEALTPALLEARFSVRGLPREPTVFSG</sequence>